<evidence type="ECO:0000313" key="5">
    <source>
        <dbReference type="EMBL" id="REL30435.1"/>
    </source>
</evidence>
<name>A0A3E0U2K0_9GAMM</name>
<evidence type="ECO:0000259" key="4">
    <source>
        <dbReference type="PROSITE" id="PS01124"/>
    </source>
</evidence>
<evidence type="ECO:0000313" key="6">
    <source>
        <dbReference type="Proteomes" id="UP000256899"/>
    </source>
</evidence>
<accession>A0A3E0U2K0</accession>
<dbReference type="SUPFAM" id="SSF46689">
    <property type="entry name" value="Homeodomain-like"/>
    <property type="match status" value="1"/>
</dbReference>
<dbReference type="InterPro" id="IPR009057">
    <property type="entry name" value="Homeodomain-like_sf"/>
</dbReference>
<dbReference type="PANTHER" id="PTHR47894:SF1">
    <property type="entry name" value="HTH-TYPE TRANSCRIPTIONAL REGULATOR VQSM"/>
    <property type="match status" value="1"/>
</dbReference>
<evidence type="ECO:0000256" key="2">
    <source>
        <dbReference type="ARBA" id="ARBA00023125"/>
    </source>
</evidence>
<dbReference type="Proteomes" id="UP000256899">
    <property type="component" value="Unassembled WGS sequence"/>
</dbReference>
<dbReference type="PANTHER" id="PTHR47894">
    <property type="entry name" value="HTH-TYPE TRANSCRIPTIONAL REGULATOR GADX"/>
    <property type="match status" value="1"/>
</dbReference>
<organism evidence="5 6">
    <name type="scientific">Thalassotalea euphylliae</name>
    <dbReference type="NCBI Taxonomy" id="1655234"/>
    <lineage>
        <taxon>Bacteria</taxon>
        <taxon>Pseudomonadati</taxon>
        <taxon>Pseudomonadota</taxon>
        <taxon>Gammaproteobacteria</taxon>
        <taxon>Alteromonadales</taxon>
        <taxon>Colwelliaceae</taxon>
        <taxon>Thalassotalea</taxon>
    </lineage>
</organism>
<dbReference type="GO" id="GO:0000976">
    <property type="term" value="F:transcription cis-regulatory region binding"/>
    <property type="evidence" value="ECO:0007669"/>
    <property type="project" value="TreeGrafter"/>
</dbReference>
<keyword evidence="3" id="KW-0804">Transcription</keyword>
<evidence type="ECO:0000256" key="3">
    <source>
        <dbReference type="ARBA" id="ARBA00023163"/>
    </source>
</evidence>
<keyword evidence="2" id="KW-0238">DNA-binding</keyword>
<protein>
    <submittedName>
        <fullName evidence="5">AraC family transcriptional regulator</fullName>
    </submittedName>
</protein>
<dbReference type="AlphaFoldDB" id="A0A3E0U2K0"/>
<dbReference type="Gene3D" id="1.10.10.60">
    <property type="entry name" value="Homeodomain-like"/>
    <property type="match status" value="1"/>
</dbReference>
<gene>
    <name evidence="5" type="ORF">DXX94_06780</name>
</gene>
<feature type="domain" description="HTH araC/xylS-type" evidence="4">
    <location>
        <begin position="239"/>
        <end position="336"/>
    </location>
</feature>
<evidence type="ECO:0000256" key="1">
    <source>
        <dbReference type="ARBA" id="ARBA00023015"/>
    </source>
</evidence>
<dbReference type="PROSITE" id="PS01124">
    <property type="entry name" value="HTH_ARAC_FAMILY_2"/>
    <property type="match status" value="1"/>
</dbReference>
<dbReference type="Pfam" id="PF12833">
    <property type="entry name" value="HTH_18"/>
    <property type="match status" value="1"/>
</dbReference>
<keyword evidence="1" id="KW-0805">Transcription regulation</keyword>
<dbReference type="GO" id="GO:0005829">
    <property type="term" value="C:cytosol"/>
    <property type="evidence" value="ECO:0007669"/>
    <property type="project" value="TreeGrafter"/>
</dbReference>
<dbReference type="EMBL" id="QUOT01000001">
    <property type="protein sequence ID" value="REL30435.1"/>
    <property type="molecule type" value="Genomic_DNA"/>
</dbReference>
<dbReference type="GO" id="GO:0003700">
    <property type="term" value="F:DNA-binding transcription factor activity"/>
    <property type="evidence" value="ECO:0007669"/>
    <property type="project" value="InterPro"/>
</dbReference>
<reference evidence="6" key="1">
    <citation type="submission" date="2018-08" db="EMBL/GenBank/DDBJ databases">
        <title>Thalassotalea euphylliae genome.</title>
        <authorList>
            <person name="Summers S."/>
            <person name="Rice S.A."/>
            <person name="Freckelton M.L."/>
            <person name="Nedved B.T."/>
            <person name="Hadfield M.G."/>
        </authorList>
    </citation>
    <scope>NUCLEOTIDE SEQUENCE [LARGE SCALE GENOMIC DNA]</scope>
    <source>
        <strain evidence="6">H3</strain>
    </source>
</reference>
<keyword evidence="6" id="KW-1185">Reference proteome</keyword>
<dbReference type="Pfam" id="PF12625">
    <property type="entry name" value="Arabinose_bd"/>
    <property type="match status" value="1"/>
</dbReference>
<dbReference type="InterPro" id="IPR018060">
    <property type="entry name" value="HTH_AraC"/>
</dbReference>
<dbReference type="RefSeq" id="WP_116014733.1">
    <property type="nucleotide sequence ID" value="NZ_QUOT01000001.1"/>
</dbReference>
<sequence>MSWKDNRRANLTIQAIANILETNGIDLAQCFGDTAIDINQMLNTDVDIPNQTEIEVIARAVEVLPKQAGYGVKAAQALDVTNFGVLGLAILTSPTVRSALEAMASFSEVSILLSRVSFRESLGRVAFILDMEHLPAAIHRFTFERYFYMTLRFLREMSPDYDMSDFELQLPFSDPHYEQELTAISGLKVRGKQPFYALIASKELLDLPVTNTDPIAHSHFLSECQRILNETNKFGGFAQKVRNYILQEKNFSPKLTDVAHSLFISDRTLKRRLQEENHNFKAVVMDTKMTLAKELLLAASLPVKVVATRLDYSESASFLRAFKKWWGVSPAQMRAAQTQPLVKDSEVQH</sequence>
<dbReference type="SMART" id="SM00342">
    <property type="entry name" value="HTH_ARAC"/>
    <property type="match status" value="1"/>
</dbReference>
<comment type="caution">
    <text evidence="5">The sequence shown here is derived from an EMBL/GenBank/DDBJ whole genome shotgun (WGS) entry which is preliminary data.</text>
</comment>
<dbReference type="InterPro" id="IPR032687">
    <property type="entry name" value="AraC-type_N"/>
</dbReference>
<proteinExistence type="predicted"/>